<evidence type="ECO:0000313" key="2">
    <source>
        <dbReference type="Proteomes" id="UP001168990"/>
    </source>
</evidence>
<gene>
    <name evidence="1" type="ORF">PV328_000727</name>
</gene>
<dbReference type="Proteomes" id="UP001168990">
    <property type="component" value="Unassembled WGS sequence"/>
</dbReference>
<sequence length="122" mass="14164">MTERVGDPYTPEAFYNGSIRHMAAIMFTSPGVMEIYRNNLIKAFQQFFMSFRAKTGNANRSREIILHLLPSMQPSDCIKVCIQDVGVRDPAEVLRFSLSKHKIRKSCARSKEHQSRFKHRFI</sequence>
<dbReference type="AlphaFoldDB" id="A0AA39FVH1"/>
<evidence type="ECO:0000313" key="1">
    <source>
        <dbReference type="EMBL" id="KAK0176609.1"/>
    </source>
</evidence>
<comment type="caution">
    <text evidence="1">The sequence shown here is derived from an EMBL/GenBank/DDBJ whole genome shotgun (WGS) entry which is preliminary data.</text>
</comment>
<proteinExistence type="predicted"/>
<accession>A0AA39FVH1</accession>
<dbReference type="EMBL" id="JAQQBS010000001">
    <property type="protein sequence ID" value="KAK0176609.1"/>
    <property type="molecule type" value="Genomic_DNA"/>
</dbReference>
<protein>
    <submittedName>
        <fullName evidence="1">Uncharacterized protein</fullName>
    </submittedName>
</protein>
<keyword evidence="2" id="KW-1185">Reference proteome</keyword>
<name>A0AA39FVH1_9HYME</name>
<reference evidence="1" key="2">
    <citation type="submission" date="2023-03" db="EMBL/GenBank/DDBJ databases">
        <authorList>
            <person name="Inwood S.N."/>
            <person name="Skelly J.G."/>
            <person name="Guhlin J."/>
            <person name="Harrop T.W.R."/>
            <person name="Goldson S.G."/>
            <person name="Dearden P.K."/>
        </authorList>
    </citation>
    <scope>NUCLEOTIDE SEQUENCE</scope>
    <source>
        <strain evidence="1">Irish</strain>
        <tissue evidence="1">Whole body</tissue>
    </source>
</reference>
<organism evidence="1 2">
    <name type="scientific">Microctonus aethiopoides</name>
    <dbReference type="NCBI Taxonomy" id="144406"/>
    <lineage>
        <taxon>Eukaryota</taxon>
        <taxon>Metazoa</taxon>
        <taxon>Ecdysozoa</taxon>
        <taxon>Arthropoda</taxon>
        <taxon>Hexapoda</taxon>
        <taxon>Insecta</taxon>
        <taxon>Pterygota</taxon>
        <taxon>Neoptera</taxon>
        <taxon>Endopterygota</taxon>
        <taxon>Hymenoptera</taxon>
        <taxon>Apocrita</taxon>
        <taxon>Ichneumonoidea</taxon>
        <taxon>Braconidae</taxon>
        <taxon>Euphorinae</taxon>
        <taxon>Microctonus</taxon>
    </lineage>
</organism>
<reference evidence="1" key="1">
    <citation type="journal article" date="2023" name="bioRxiv">
        <title>Scaffold-level genome assemblies of two parasitoid biocontrol wasps reveal the parthenogenesis mechanism and an associated novel virus.</title>
        <authorList>
            <person name="Inwood S."/>
            <person name="Skelly J."/>
            <person name="Guhlin J."/>
            <person name="Harrop T."/>
            <person name="Goldson S."/>
            <person name="Dearden P."/>
        </authorList>
    </citation>
    <scope>NUCLEOTIDE SEQUENCE</scope>
    <source>
        <strain evidence="1">Irish</strain>
        <tissue evidence="1">Whole body</tissue>
    </source>
</reference>